<dbReference type="Proteomes" id="UP000261600">
    <property type="component" value="Unplaced"/>
</dbReference>
<name>A0A3Q3KR33_MONAL</name>
<dbReference type="GO" id="GO:0004725">
    <property type="term" value="F:protein tyrosine phosphatase activity"/>
    <property type="evidence" value="ECO:0007669"/>
    <property type="project" value="UniProtKB-EC"/>
</dbReference>
<dbReference type="InterPro" id="IPR029021">
    <property type="entry name" value="Prot-tyrosine_phosphatase-like"/>
</dbReference>
<dbReference type="PANTHER" id="PTHR45948">
    <property type="entry name" value="DUAL SPECIFICITY PROTEIN PHOSPHATASE DDB_G0269404-RELATED"/>
    <property type="match status" value="1"/>
</dbReference>
<sequence length="115" mass="12709">MTATGRGWVEALAAVRARRPCAGPNLGFLRQMEEFENTELSEVSNFSPVKSCKVIILMIFIISNIGLSDSQVMKNTCTGHGAEYKCACRRQHSVTSSLLPCSLTRSSYLFLLETM</sequence>
<evidence type="ECO:0008006" key="11">
    <source>
        <dbReference type="Google" id="ProtNLM"/>
    </source>
</evidence>
<evidence type="ECO:0000256" key="5">
    <source>
        <dbReference type="ARBA" id="ARBA00022912"/>
    </source>
</evidence>
<evidence type="ECO:0000256" key="2">
    <source>
        <dbReference type="ARBA" id="ARBA00008601"/>
    </source>
</evidence>
<proteinExistence type="inferred from homology"/>
<keyword evidence="4" id="KW-0378">Hydrolase</keyword>
<comment type="catalytic activity">
    <reaction evidence="7">
        <text>O-phospho-L-threonyl-[protein] + H2O = L-threonyl-[protein] + phosphate</text>
        <dbReference type="Rhea" id="RHEA:47004"/>
        <dbReference type="Rhea" id="RHEA-COMP:11060"/>
        <dbReference type="Rhea" id="RHEA-COMP:11605"/>
        <dbReference type="ChEBI" id="CHEBI:15377"/>
        <dbReference type="ChEBI" id="CHEBI:30013"/>
        <dbReference type="ChEBI" id="CHEBI:43474"/>
        <dbReference type="ChEBI" id="CHEBI:61977"/>
        <dbReference type="EC" id="3.1.3.16"/>
    </reaction>
</comment>
<evidence type="ECO:0000256" key="1">
    <source>
        <dbReference type="ARBA" id="ARBA00004496"/>
    </source>
</evidence>
<evidence type="ECO:0000256" key="4">
    <source>
        <dbReference type="ARBA" id="ARBA00022801"/>
    </source>
</evidence>
<keyword evidence="3" id="KW-0963">Cytoplasm</keyword>
<accession>A0A3Q3KR33</accession>
<evidence type="ECO:0000256" key="7">
    <source>
        <dbReference type="ARBA" id="ARBA00048336"/>
    </source>
</evidence>
<dbReference type="SUPFAM" id="SSF52799">
    <property type="entry name" value="(Phosphotyrosine protein) phosphatases II"/>
    <property type="match status" value="1"/>
</dbReference>
<evidence type="ECO:0000313" key="9">
    <source>
        <dbReference type="Ensembl" id="ENSMALP00000032368.1"/>
    </source>
</evidence>
<dbReference type="Ensembl" id="ENSMALT00000032927.1">
    <property type="protein sequence ID" value="ENSMALP00000032368.1"/>
    <property type="gene ID" value="ENSMALG00000022294.1"/>
</dbReference>
<dbReference type="AlphaFoldDB" id="A0A3Q3KR33"/>
<comment type="catalytic activity">
    <reaction evidence="8">
        <text>O-phospho-L-tyrosyl-[protein] + H2O = L-tyrosyl-[protein] + phosphate</text>
        <dbReference type="Rhea" id="RHEA:10684"/>
        <dbReference type="Rhea" id="RHEA-COMP:10136"/>
        <dbReference type="Rhea" id="RHEA-COMP:20101"/>
        <dbReference type="ChEBI" id="CHEBI:15377"/>
        <dbReference type="ChEBI" id="CHEBI:43474"/>
        <dbReference type="ChEBI" id="CHEBI:46858"/>
        <dbReference type="ChEBI" id="CHEBI:61978"/>
        <dbReference type="EC" id="3.1.3.48"/>
    </reaction>
</comment>
<dbReference type="Gene3D" id="3.90.190.10">
    <property type="entry name" value="Protein tyrosine phosphatase superfamily"/>
    <property type="match status" value="1"/>
</dbReference>
<evidence type="ECO:0000256" key="8">
    <source>
        <dbReference type="ARBA" id="ARBA00051722"/>
    </source>
</evidence>
<comment type="catalytic activity">
    <reaction evidence="6">
        <text>O-phospho-L-seryl-[protein] + H2O = L-seryl-[protein] + phosphate</text>
        <dbReference type="Rhea" id="RHEA:20629"/>
        <dbReference type="Rhea" id="RHEA-COMP:9863"/>
        <dbReference type="Rhea" id="RHEA-COMP:11604"/>
        <dbReference type="ChEBI" id="CHEBI:15377"/>
        <dbReference type="ChEBI" id="CHEBI:29999"/>
        <dbReference type="ChEBI" id="CHEBI:43474"/>
        <dbReference type="ChEBI" id="CHEBI:83421"/>
        <dbReference type="EC" id="3.1.3.16"/>
    </reaction>
</comment>
<reference evidence="9" key="2">
    <citation type="submission" date="2025-09" db="UniProtKB">
        <authorList>
            <consortium name="Ensembl"/>
        </authorList>
    </citation>
    <scope>IDENTIFICATION</scope>
</reference>
<evidence type="ECO:0000256" key="3">
    <source>
        <dbReference type="ARBA" id="ARBA00022490"/>
    </source>
</evidence>
<comment type="similarity">
    <text evidence="2">Belongs to the protein-tyrosine phosphatase family. Non-receptor class dual specificity subfamily.</text>
</comment>
<organism evidence="9 10">
    <name type="scientific">Monopterus albus</name>
    <name type="common">Swamp eel</name>
    <dbReference type="NCBI Taxonomy" id="43700"/>
    <lineage>
        <taxon>Eukaryota</taxon>
        <taxon>Metazoa</taxon>
        <taxon>Chordata</taxon>
        <taxon>Craniata</taxon>
        <taxon>Vertebrata</taxon>
        <taxon>Euteleostomi</taxon>
        <taxon>Actinopterygii</taxon>
        <taxon>Neopterygii</taxon>
        <taxon>Teleostei</taxon>
        <taxon>Neoteleostei</taxon>
        <taxon>Acanthomorphata</taxon>
        <taxon>Anabantaria</taxon>
        <taxon>Synbranchiformes</taxon>
        <taxon>Synbranchidae</taxon>
        <taxon>Monopterus</taxon>
    </lineage>
</organism>
<reference evidence="9" key="1">
    <citation type="submission" date="2025-08" db="UniProtKB">
        <authorList>
            <consortium name="Ensembl"/>
        </authorList>
    </citation>
    <scope>IDENTIFICATION</scope>
</reference>
<evidence type="ECO:0000256" key="6">
    <source>
        <dbReference type="ARBA" id="ARBA00047761"/>
    </source>
</evidence>
<comment type="subcellular location">
    <subcellularLocation>
        <location evidence="1">Cytoplasm</location>
    </subcellularLocation>
</comment>
<dbReference type="GO" id="GO:0005829">
    <property type="term" value="C:cytosol"/>
    <property type="evidence" value="ECO:0007669"/>
    <property type="project" value="TreeGrafter"/>
</dbReference>
<dbReference type="PANTHER" id="PTHR45948:SF3">
    <property type="entry name" value="DUAL SPECIFICITY PROTEIN PHOSPHATASE 22"/>
    <property type="match status" value="1"/>
</dbReference>
<dbReference type="GO" id="GO:0007165">
    <property type="term" value="P:signal transduction"/>
    <property type="evidence" value="ECO:0007669"/>
    <property type="project" value="TreeGrafter"/>
</dbReference>
<evidence type="ECO:0000313" key="10">
    <source>
        <dbReference type="Proteomes" id="UP000261600"/>
    </source>
</evidence>
<keyword evidence="10" id="KW-1185">Reference proteome</keyword>
<protein>
    <recommendedName>
        <fullName evidence="11">Dual specificity phosphatase catalytic domain-containing protein</fullName>
    </recommendedName>
</protein>
<keyword evidence="5" id="KW-0904">Protein phosphatase</keyword>
<dbReference type="GO" id="GO:0004722">
    <property type="term" value="F:protein serine/threonine phosphatase activity"/>
    <property type="evidence" value="ECO:0007669"/>
    <property type="project" value="UniProtKB-EC"/>
</dbReference>